<dbReference type="EMBL" id="CP000790">
    <property type="protein sequence ID" value="ABU74616.1"/>
    <property type="molecule type" value="Genomic_DNA"/>
</dbReference>
<gene>
    <name evidence="1" type="ordered locus">VIBHAR_06733</name>
</gene>
<proteinExistence type="predicted"/>
<accession>A7N291</accession>
<dbReference type="AlphaFoldDB" id="A7N291"/>
<sequence>MRLSMERKRKLNQKFITFRSRKTEKSGHLTAYFSWH</sequence>
<evidence type="ECO:0000313" key="2">
    <source>
        <dbReference type="Proteomes" id="UP000008152"/>
    </source>
</evidence>
<dbReference type="KEGG" id="vha:VIBHAR_06733"/>
<name>A7N291_VIBC1</name>
<evidence type="ECO:0000313" key="1">
    <source>
        <dbReference type="EMBL" id="ABU74616.1"/>
    </source>
</evidence>
<organism evidence="1 2">
    <name type="scientific">Vibrio campbellii (strain ATCC BAA-1116)</name>
    <dbReference type="NCBI Taxonomy" id="2902295"/>
    <lineage>
        <taxon>Bacteria</taxon>
        <taxon>Pseudomonadati</taxon>
        <taxon>Pseudomonadota</taxon>
        <taxon>Gammaproteobacteria</taxon>
        <taxon>Vibrionales</taxon>
        <taxon>Vibrionaceae</taxon>
        <taxon>Vibrio</taxon>
    </lineage>
</organism>
<dbReference type="Proteomes" id="UP000008152">
    <property type="component" value="Chromosome II"/>
</dbReference>
<protein>
    <submittedName>
        <fullName evidence="1">Uncharacterized protein</fullName>
    </submittedName>
</protein>
<reference evidence="1 2" key="1">
    <citation type="submission" date="2007-08" db="EMBL/GenBank/DDBJ databases">
        <authorList>
            <consortium name="The Vibrio harveyi Genome Sequencing Project"/>
            <person name="Bassler B."/>
            <person name="Clifton S.W."/>
            <person name="Fulton L."/>
            <person name="Delehaunty K."/>
            <person name="Fronick C."/>
            <person name="Harrison M."/>
            <person name="Markivic C."/>
            <person name="Fulton R."/>
            <person name="Tin-Wollam A.-M."/>
            <person name="Shah N."/>
            <person name="Pepin K."/>
            <person name="Nash W."/>
            <person name="Thiruvilangam P."/>
            <person name="Bhonagiri V."/>
            <person name="Waters C."/>
            <person name="Tu K.C."/>
            <person name="Irgon J."/>
            <person name="Wilson R.K."/>
        </authorList>
    </citation>
    <scope>NUCLEOTIDE SEQUENCE [LARGE SCALE GENOMIC DNA]</scope>
    <source>
        <strain evidence="2">ATCC BAA-1116 / BB120</strain>
    </source>
</reference>